<evidence type="ECO:0000313" key="1">
    <source>
        <dbReference type="EMBL" id="QQP86846.1"/>
    </source>
</evidence>
<dbReference type="InterPro" id="IPR019110">
    <property type="entry name" value="Uncharacterised_RAQPRD"/>
</dbReference>
<dbReference type="Proteomes" id="UP000595278">
    <property type="component" value="Chromosome"/>
</dbReference>
<organism evidence="1 2">
    <name type="scientific">Entomomonas asaccharolytica</name>
    <dbReference type="NCBI Taxonomy" id="2785331"/>
    <lineage>
        <taxon>Bacteria</taxon>
        <taxon>Pseudomonadati</taxon>
        <taxon>Pseudomonadota</taxon>
        <taxon>Gammaproteobacteria</taxon>
        <taxon>Pseudomonadales</taxon>
        <taxon>Pseudomonadaceae</taxon>
        <taxon>Entomomonas</taxon>
    </lineage>
</organism>
<sequence>MSIFCRQLVVIVFSLLAFNVMASSAYEREQLRLILIQLDNAEVLAKQSNANKSTSVNDRFSFDYQQFNKDIQAIRQGILNYLDPSRAQPRELYELSTDYRADSKE</sequence>
<keyword evidence="2" id="KW-1185">Reference proteome</keyword>
<dbReference type="KEGG" id="eaz:JHT90_06285"/>
<dbReference type="RefSeq" id="WP_201095296.1">
    <property type="nucleotide sequence ID" value="NZ_CP067393.1"/>
</dbReference>
<dbReference type="EMBL" id="CP067393">
    <property type="protein sequence ID" value="QQP86846.1"/>
    <property type="molecule type" value="Genomic_DNA"/>
</dbReference>
<protein>
    <submittedName>
        <fullName evidence="1">Conjugal transfer protein</fullName>
    </submittedName>
</protein>
<evidence type="ECO:0000313" key="2">
    <source>
        <dbReference type="Proteomes" id="UP000595278"/>
    </source>
</evidence>
<reference evidence="1 2" key="1">
    <citation type="submission" date="2021-01" db="EMBL/GenBank/DDBJ databases">
        <title>Entomomonas sp. F2A isolated from a house cricket (Acheta domesticus).</title>
        <authorList>
            <person name="Spergser J."/>
            <person name="Busse H.-J."/>
        </authorList>
    </citation>
    <scope>NUCLEOTIDE SEQUENCE [LARGE SCALE GENOMIC DNA]</scope>
    <source>
        <strain evidence="1 2">F2A</strain>
    </source>
</reference>
<dbReference type="NCBIfam" id="TIGR01690">
    <property type="entry name" value="ICE_RAQPRD"/>
    <property type="match status" value="1"/>
</dbReference>
<name>A0A974NHI1_9GAMM</name>
<accession>A0A974NHI1</accession>
<gene>
    <name evidence="1" type="ORF">JHT90_06285</name>
</gene>
<dbReference type="AlphaFoldDB" id="A0A974NHI1"/>
<dbReference type="Pfam" id="PF09686">
    <property type="entry name" value="Plasmid_RAQPRD"/>
    <property type="match status" value="1"/>
</dbReference>
<proteinExistence type="predicted"/>